<sequence>TMISQVNNSQLEDSKLLRQLKVQALKDKQFINDERQFIEQLKNNNRSYSMNQLNSTLA</sequence>
<dbReference type="Proteomes" id="UP000663879">
    <property type="component" value="Unassembled WGS sequence"/>
</dbReference>
<gene>
    <name evidence="1" type="ORF">OXX778_LOCUS23177</name>
</gene>
<evidence type="ECO:0000313" key="2">
    <source>
        <dbReference type="Proteomes" id="UP000663879"/>
    </source>
</evidence>
<keyword evidence="2" id="KW-1185">Reference proteome</keyword>
<dbReference type="AlphaFoldDB" id="A0A814SMV6"/>
<accession>A0A814SMV6</accession>
<reference evidence="1" key="1">
    <citation type="submission" date="2021-02" db="EMBL/GenBank/DDBJ databases">
        <authorList>
            <person name="Nowell W R."/>
        </authorList>
    </citation>
    <scope>NUCLEOTIDE SEQUENCE</scope>
    <source>
        <strain evidence="1">Ploen Becks lab</strain>
    </source>
</reference>
<proteinExistence type="predicted"/>
<organism evidence="1 2">
    <name type="scientific">Brachionus calyciflorus</name>
    <dbReference type="NCBI Taxonomy" id="104777"/>
    <lineage>
        <taxon>Eukaryota</taxon>
        <taxon>Metazoa</taxon>
        <taxon>Spiralia</taxon>
        <taxon>Gnathifera</taxon>
        <taxon>Rotifera</taxon>
        <taxon>Eurotatoria</taxon>
        <taxon>Monogononta</taxon>
        <taxon>Pseudotrocha</taxon>
        <taxon>Ploima</taxon>
        <taxon>Brachionidae</taxon>
        <taxon>Brachionus</taxon>
    </lineage>
</organism>
<dbReference type="EMBL" id="CAJNOC010011449">
    <property type="protein sequence ID" value="CAF1148096.1"/>
    <property type="molecule type" value="Genomic_DNA"/>
</dbReference>
<dbReference type="OrthoDB" id="8195456at2759"/>
<feature type="non-terminal residue" evidence="1">
    <location>
        <position position="1"/>
    </location>
</feature>
<evidence type="ECO:0000313" key="1">
    <source>
        <dbReference type="EMBL" id="CAF1148096.1"/>
    </source>
</evidence>
<comment type="caution">
    <text evidence="1">The sequence shown here is derived from an EMBL/GenBank/DDBJ whole genome shotgun (WGS) entry which is preliminary data.</text>
</comment>
<name>A0A814SMV6_9BILA</name>
<protein>
    <submittedName>
        <fullName evidence="1">Uncharacterized protein</fullName>
    </submittedName>
</protein>